<sequence length="75" mass="8673">MKFFKLGLVESSEKVCKIIVLSFFRPNKCFPYELPLRLVYFLNNLKHNNLRSRSQIIVTAIRKSAGGIPDTLKCK</sequence>
<organism evidence="1 2">
    <name type="scientific">Limnofasciculus baicalensis BBK-W-15</name>
    <dbReference type="NCBI Taxonomy" id="2699891"/>
    <lineage>
        <taxon>Bacteria</taxon>
        <taxon>Bacillati</taxon>
        <taxon>Cyanobacteriota</taxon>
        <taxon>Cyanophyceae</taxon>
        <taxon>Coleofasciculales</taxon>
        <taxon>Coleofasciculaceae</taxon>
        <taxon>Limnofasciculus</taxon>
        <taxon>Limnofasciculus baicalensis</taxon>
    </lineage>
</organism>
<comment type="caution">
    <text evidence="1">The sequence shown here is derived from an EMBL/GenBank/DDBJ whole genome shotgun (WGS) entry which is preliminary data.</text>
</comment>
<dbReference type="Proteomes" id="UP001204953">
    <property type="component" value="Unassembled WGS sequence"/>
</dbReference>
<accession>A0AAE3GRB6</accession>
<reference evidence="1" key="1">
    <citation type="submission" date="2022-06" db="EMBL/GenBank/DDBJ databases">
        <title>New cyanobacteria of genus Symplocastrum in benthos of Lake Baikal.</title>
        <authorList>
            <person name="Sorokovikova E."/>
            <person name="Tikhonova I."/>
            <person name="Krasnopeev A."/>
            <person name="Evseev P."/>
            <person name="Gladkikh A."/>
            <person name="Belykh O."/>
        </authorList>
    </citation>
    <scope>NUCLEOTIDE SEQUENCE</scope>
    <source>
        <strain evidence="1">BBK-W-15</strain>
    </source>
</reference>
<gene>
    <name evidence="1" type="ORF">NJ959_01255</name>
</gene>
<evidence type="ECO:0000313" key="2">
    <source>
        <dbReference type="Proteomes" id="UP001204953"/>
    </source>
</evidence>
<dbReference type="AlphaFoldDB" id="A0AAE3GRB6"/>
<keyword evidence="2" id="KW-1185">Reference proteome</keyword>
<dbReference type="RefSeq" id="WP_254009920.1">
    <property type="nucleotide sequence ID" value="NZ_JAMZMM010000006.1"/>
</dbReference>
<proteinExistence type="predicted"/>
<protein>
    <submittedName>
        <fullName evidence="1">Uncharacterized protein</fullName>
    </submittedName>
</protein>
<name>A0AAE3GRB6_9CYAN</name>
<dbReference type="EMBL" id="JAMZMM010000006">
    <property type="protein sequence ID" value="MCP2727102.1"/>
    <property type="molecule type" value="Genomic_DNA"/>
</dbReference>
<evidence type="ECO:0000313" key="1">
    <source>
        <dbReference type="EMBL" id="MCP2727102.1"/>
    </source>
</evidence>